<feature type="active site" description="Proton donor/acceptor" evidence="9">
    <location>
        <position position="163"/>
    </location>
</feature>
<dbReference type="PANTHER" id="PTHR30582:SF24">
    <property type="entry name" value="L,D-TRANSPEPTIDASE ERFK_SRFK-RELATED"/>
    <property type="match status" value="1"/>
</dbReference>
<keyword evidence="4 12" id="KW-0808">Transferase</keyword>
<name>A0ABU4ZZH8_9HYPH</name>
<dbReference type="SUPFAM" id="SSF141523">
    <property type="entry name" value="L,D-transpeptidase catalytic domain-like"/>
    <property type="match status" value="1"/>
</dbReference>
<keyword evidence="3" id="KW-0328">Glycosyltransferase</keyword>
<evidence type="ECO:0000256" key="6">
    <source>
        <dbReference type="ARBA" id="ARBA00022960"/>
    </source>
</evidence>
<dbReference type="Proteomes" id="UP001285154">
    <property type="component" value="Unassembled WGS sequence"/>
</dbReference>
<keyword evidence="12" id="KW-0012">Acyltransferase</keyword>
<evidence type="ECO:0000256" key="1">
    <source>
        <dbReference type="ARBA" id="ARBA00004752"/>
    </source>
</evidence>
<evidence type="ECO:0000256" key="7">
    <source>
        <dbReference type="ARBA" id="ARBA00022984"/>
    </source>
</evidence>
<keyword evidence="6 9" id="KW-0133">Cell shape</keyword>
<organism evidence="12 13">
    <name type="scientific">Mesorhizobium vachelliae</name>
    <dbReference type="NCBI Taxonomy" id="3072309"/>
    <lineage>
        <taxon>Bacteria</taxon>
        <taxon>Pseudomonadati</taxon>
        <taxon>Pseudomonadota</taxon>
        <taxon>Alphaproteobacteria</taxon>
        <taxon>Hyphomicrobiales</taxon>
        <taxon>Phyllobacteriaceae</taxon>
        <taxon>Mesorhizobium</taxon>
    </lineage>
</organism>
<dbReference type="Gene3D" id="2.40.440.10">
    <property type="entry name" value="L,D-transpeptidase catalytic domain-like"/>
    <property type="match status" value="1"/>
</dbReference>
<keyword evidence="7 9" id="KW-0573">Peptidoglycan synthesis</keyword>
<comment type="caution">
    <text evidence="12">The sequence shown here is derived from an EMBL/GenBank/DDBJ whole genome shotgun (WGS) entry which is preliminary data.</text>
</comment>
<evidence type="ECO:0000313" key="12">
    <source>
        <dbReference type="EMBL" id="MDX8530826.1"/>
    </source>
</evidence>
<feature type="signal peptide" evidence="10">
    <location>
        <begin position="1"/>
        <end position="26"/>
    </location>
</feature>
<comment type="similarity">
    <text evidence="2">Belongs to the YkuD family.</text>
</comment>
<proteinExistence type="inferred from homology"/>
<dbReference type="CDD" id="cd16913">
    <property type="entry name" value="YkuD_like"/>
    <property type="match status" value="1"/>
</dbReference>
<evidence type="ECO:0000256" key="2">
    <source>
        <dbReference type="ARBA" id="ARBA00005992"/>
    </source>
</evidence>
<keyword evidence="8 9" id="KW-0961">Cell wall biogenesis/degradation</keyword>
<dbReference type="PANTHER" id="PTHR30582">
    <property type="entry name" value="L,D-TRANSPEPTIDASE"/>
    <property type="match status" value="1"/>
</dbReference>
<evidence type="ECO:0000256" key="3">
    <source>
        <dbReference type="ARBA" id="ARBA00022676"/>
    </source>
</evidence>
<dbReference type="InterPro" id="IPR050979">
    <property type="entry name" value="LD-transpeptidase"/>
</dbReference>
<evidence type="ECO:0000256" key="8">
    <source>
        <dbReference type="ARBA" id="ARBA00023316"/>
    </source>
</evidence>
<dbReference type="RefSeq" id="WP_320246225.1">
    <property type="nucleotide sequence ID" value="NZ_JAVIIQ010000003.1"/>
</dbReference>
<dbReference type="Pfam" id="PF03734">
    <property type="entry name" value="YkuD"/>
    <property type="match status" value="1"/>
</dbReference>
<reference evidence="12 13" key="1">
    <citation type="submission" date="2023-08" db="EMBL/GenBank/DDBJ databases">
        <title>Implementing the SeqCode for naming new Mesorhizobium species isolated from Vachellia karroo root nodules.</title>
        <authorList>
            <person name="Van Lill M."/>
        </authorList>
    </citation>
    <scope>NUCLEOTIDE SEQUENCE [LARGE SCALE GENOMIC DNA]</scope>
    <source>
        <strain evidence="12 13">VK25D</strain>
    </source>
</reference>
<evidence type="ECO:0000256" key="4">
    <source>
        <dbReference type="ARBA" id="ARBA00022679"/>
    </source>
</evidence>
<feature type="domain" description="L,D-TPase catalytic" evidence="11">
    <location>
        <begin position="70"/>
        <end position="203"/>
    </location>
</feature>
<protein>
    <submittedName>
        <fullName evidence="12">L,D-transpeptidase</fullName>
        <ecNumber evidence="12">2.3.2.-</ecNumber>
    </submittedName>
</protein>
<keyword evidence="13" id="KW-1185">Reference proteome</keyword>
<keyword evidence="5" id="KW-0378">Hydrolase</keyword>
<dbReference type="EC" id="2.3.2.-" evidence="12"/>
<evidence type="ECO:0000256" key="5">
    <source>
        <dbReference type="ARBA" id="ARBA00022801"/>
    </source>
</evidence>
<feature type="active site" description="Nucleophile" evidence="9">
    <location>
        <position position="179"/>
    </location>
</feature>
<sequence length="203" mass="22034">MKEKNMPRAALALICVAVLVGCTTNATDGAFVAANAYASEPFPVRLINRSKFDKRFVPTDVANTTGEPAGTIVIDTANNFLYWIETPQTARRYGIAVGAAGQDWHGVAAIERKAKWPAWYPTDDMHARSPGLPGRIEPGPQNPLGARALYLYANGKDTLYRIHGTSEPWTIGTKASSGCIRMLNEDVIDLFDKAPVGTKVIVM</sequence>
<accession>A0ABU4ZZH8</accession>
<dbReference type="GO" id="GO:0016746">
    <property type="term" value="F:acyltransferase activity"/>
    <property type="evidence" value="ECO:0007669"/>
    <property type="project" value="UniProtKB-KW"/>
</dbReference>
<comment type="pathway">
    <text evidence="1 9">Cell wall biogenesis; peptidoglycan biosynthesis.</text>
</comment>
<dbReference type="PROSITE" id="PS51257">
    <property type="entry name" value="PROKAR_LIPOPROTEIN"/>
    <property type="match status" value="1"/>
</dbReference>
<dbReference type="EMBL" id="JAVIIQ010000003">
    <property type="protein sequence ID" value="MDX8530826.1"/>
    <property type="molecule type" value="Genomic_DNA"/>
</dbReference>
<keyword evidence="10" id="KW-0732">Signal</keyword>
<evidence type="ECO:0000256" key="9">
    <source>
        <dbReference type="PROSITE-ProRule" id="PRU01373"/>
    </source>
</evidence>
<feature type="chain" id="PRO_5046708270" evidence="10">
    <location>
        <begin position="27"/>
        <end position="203"/>
    </location>
</feature>
<gene>
    <name evidence="12" type="ORF">RFM42_07540</name>
</gene>
<evidence type="ECO:0000259" key="11">
    <source>
        <dbReference type="PROSITE" id="PS52029"/>
    </source>
</evidence>
<dbReference type="InterPro" id="IPR038063">
    <property type="entry name" value="Transpep_catalytic_dom"/>
</dbReference>
<dbReference type="PROSITE" id="PS52029">
    <property type="entry name" value="LD_TPASE"/>
    <property type="match status" value="1"/>
</dbReference>
<evidence type="ECO:0000313" key="13">
    <source>
        <dbReference type="Proteomes" id="UP001285154"/>
    </source>
</evidence>
<evidence type="ECO:0000256" key="10">
    <source>
        <dbReference type="SAM" id="SignalP"/>
    </source>
</evidence>
<dbReference type="InterPro" id="IPR005490">
    <property type="entry name" value="LD_TPept_cat_dom"/>
</dbReference>